<evidence type="ECO:0000259" key="1">
    <source>
        <dbReference type="Pfam" id="PF00561"/>
    </source>
</evidence>
<keyword evidence="2" id="KW-0378">Hydrolase</keyword>
<dbReference type="InterPro" id="IPR000073">
    <property type="entry name" value="AB_hydrolase_1"/>
</dbReference>
<proteinExistence type="predicted"/>
<dbReference type="STRING" id="112248.SAMN05444392_104199"/>
<dbReference type="RefSeq" id="WP_073154578.1">
    <property type="nucleotide sequence ID" value="NZ_FQVL01000004.1"/>
</dbReference>
<dbReference type="InterPro" id="IPR050471">
    <property type="entry name" value="AB_hydrolase"/>
</dbReference>
<gene>
    <name evidence="2" type="ORF">SAMN05444392_104199</name>
</gene>
<dbReference type="InterPro" id="IPR029058">
    <property type="entry name" value="AB_hydrolase_fold"/>
</dbReference>
<dbReference type="Pfam" id="PF00561">
    <property type="entry name" value="Abhydrolase_1"/>
    <property type="match status" value="1"/>
</dbReference>
<name>A0A1M4X9R9_9BACL</name>
<dbReference type="PANTHER" id="PTHR43433:SF5">
    <property type="entry name" value="AB HYDROLASE-1 DOMAIN-CONTAINING PROTEIN"/>
    <property type="match status" value="1"/>
</dbReference>
<dbReference type="Proteomes" id="UP000184476">
    <property type="component" value="Unassembled WGS sequence"/>
</dbReference>
<dbReference type="PANTHER" id="PTHR43433">
    <property type="entry name" value="HYDROLASE, ALPHA/BETA FOLD FAMILY PROTEIN"/>
    <property type="match status" value="1"/>
</dbReference>
<dbReference type="OrthoDB" id="9805423at2"/>
<organism evidence="2 3">
    <name type="scientific">Seinonella peptonophila</name>
    <dbReference type="NCBI Taxonomy" id="112248"/>
    <lineage>
        <taxon>Bacteria</taxon>
        <taxon>Bacillati</taxon>
        <taxon>Bacillota</taxon>
        <taxon>Bacilli</taxon>
        <taxon>Bacillales</taxon>
        <taxon>Thermoactinomycetaceae</taxon>
        <taxon>Seinonella</taxon>
    </lineage>
</organism>
<dbReference type="EMBL" id="FQVL01000004">
    <property type="protein sequence ID" value="SHE89872.1"/>
    <property type="molecule type" value="Genomic_DNA"/>
</dbReference>
<dbReference type="GO" id="GO:0004806">
    <property type="term" value="F:triacylglycerol lipase activity"/>
    <property type="evidence" value="ECO:0007669"/>
    <property type="project" value="TreeGrafter"/>
</dbReference>
<keyword evidence="3" id="KW-1185">Reference proteome</keyword>
<protein>
    <submittedName>
        <fullName evidence="2">Alpha/beta hydrolase fold</fullName>
    </submittedName>
</protein>
<evidence type="ECO:0000313" key="3">
    <source>
        <dbReference type="Proteomes" id="UP000184476"/>
    </source>
</evidence>
<accession>A0A1M4X9R9</accession>
<feature type="domain" description="AB hydrolase-1" evidence="1">
    <location>
        <begin position="24"/>
        <end position="147"/>
    </location>
</feature>
<dbReference type="GO" id="GO:0046503">
    <property type="term" value="P:glycerolipid catabolic process"/>
    <property type="evidence" value="ECO:0007669"/>
    <property type="project" value="TreeGrafter"/>
</dbReference>
<sequence>MKIHADVFHVTGAKLYYEVRGTGPVLLLIHGGASDANSFHFIVDQLAQTYTVVTYDRRGHYRSQIIDSTEEYEVSTHSHDAHLLLAHLTDQPVYVFGSSSGALIGLDFIIRHPEQVKMLIPHEPPLFQMLAEDDVKQASKMIQKLQTDYQQWGAAKAMNRFGQALGMGNEEEGMIESVPEFDGNAHYFITKEAIAALSYQCDLTTLKALSSSILPAGGKESRQYFPYICISLLAGFLETEVIDFPSNHVGYVMEPKRFVRKLEQTLGMYNIRLKKNLHSS</sequence>
<dbReference type="AlphaFoldDB" id="A0A1M4X9R9"/>
<dbReference type="Gene3D" id="3.40.50.1820">
    <property type="entry name" value="alpha/beta hydrolase"/>
    <property type="match status" value="1"/>
</dbReference>
<dbReference type="SUPFAM" id="SSF53474">
    <property type="entry name" value="alpha/beta-Hydrolases"/>
    <property type="match status" value="1"/>
</dbReference>
<evidence type="ECO:0000313" key="2">
    <source>
        <dbReference type="EMBL" id="SHE89872.1"/>
    </source>
</evidence>
<reference evidence="2 3" key="1">
    <citation type="submission" date="2016-11" db="EMBL/GenBank/DDBJ databases">
        <authorList>
            <person name="Jaros S."/>
            <person name="Januszkiewicz K."/>
            <person name="Wedrychowicz H."/>
        </authorList>
    </citation>
    <scope>NUCLEOTIDE SEQUENCE [LARGE SCALE GENOMIC DNA]</scope>
    <source>
        <strain evidence="2 3">DSM 44666</strain>
    </source>
</reference>